<feature type="region of interest" description="Disordered" evidence="4">
    <location>
        <begin position="567"/>
        <end position="637"/>
    </location>
</feature>
<dbReference type="GO" id="GO:0051306">
    <property type="term" value="P:mitotic sister chromatid separation"/>
    <property type="evidence" value="ECO:0007669"/>
    <property type="project" value="TreeGrafter"/>
</dbReference>
<dbReference type="InterPro" id="IPR031737">
    <property type="entry name" value="CNDH2_C"/>
</dbReference>
<dbReference type="PANTHER" id="PTHR14324">
    <property type="entry name" value="CONDENSIN-2 COMPLEX SUBUNIT H2"/>
    <property type="match status" value="1"/>
</dbReference>
<reference evidence="7" key="1">
    <citation type="submission" date="2021-01" db="EMBL/GenBank/DDBJ databases">
        <authorList>
            <person name="Corre E."/>
            <person name="Pelletier E."/>
            <person name="Niang G."/>
            <person name="Scheremetjew M."/>
            <person name="Finn R."/>
            <person name="Kale V."/>
            <person name="Holt S."/>
            <person name="Cochrane G."/>
            <person name="Meng A."/>
            <person name="Brown T."/>
            <person name="Cohen L."/>
        </authorList>
    </citation>
    <scope>NUCLEOTIDE SEQUENCE</scope>
    <source>
        <strain evidence="7">10249 10 AB</strain>
    </source>
</reference>
<dbReference type="GO" id="GO:0005634">
    <property type="term" value="C:nucleus"/>
    <property type="evidence" value="ECO:0007669"/>
    <property type="project" value="UniProtKB-SubCell"/>
</dbReference>
<dbReference type="GO" id="GO:0000796">
    <property type="term" value="C:condensin complex"/>
    <property type="evidence" value="ECO:0007669"/>
    <property type="project" value="TreeGrafter"/>
</dbReference>
<dbReference type="Pfam" id="PF16858">
    <property type="entry name" value="CNDH2_C"/>
    <property type="match status" value="1"/>
</dbReference>
<feature type="compositionally biased region" description="Acidic residues" evidence="4">
    <location>
        <begin position="608"/>
        <end position="617"/>
    </location>
</feature>
<dbReference type="EMBL" id="HBIX01029949">
    <property type="protein sequence ID" value="CAE0727263.1"/>
    <property type="molecule type" value="Transcribed_RNA"/>
</dbReference>
<feature type="domain" description="Condensin II complex subunit H2 N-terminal" evidence="5">
    <location>
        <begin position="49"/>
        <end position="184"/>
    </location>
</feature>
<feature type="compositionally biased region" description="Basic residues" evidence="4">
    <location>
        <begin position="1"/>
        <end position="19"/>
    </location>
</feature>
<comment type="similarity">
    <text evidence="2">Belongs to the CND2 H2 (condensin-2 subunit 2) family.</text>
</comment>
<feature type="domain" description="Condensin-2 complex subunit H2 C-terminal" evidence="6">
    <location>
        <begin position="675"/>
        <end position="803"/>
    </location>
</feature>
<proteinExistence type="inferred from homology"/>
<feature type="region of interest" description="Disordered" evidence="4">
    <location>
        <begin position="443"/>
        <end position="516"/>
    </location>
</feature>
<evidence type="ECO:0000259" key="6">
    <source>
        <dbReference type="Pfam" id="PF16858"/>
    </source>
</evidence>
<evidence type="ECO:0000259" key="5">
    <source>
        <dbReference type="Pfam" id="PF06278"/>
    </source>
</evidence>
<evidence type="ECO:0000256" key="1">
    <source>
        <dbReference type="ARBA" id="ARBA00004123"/>
    </source>
</evidence>
<evidence type="ECO:0000256" key="4">
    <source>
        <dbReference type="SAM" id="MobiDB-lite"/>
    </source>
</evidence>
<name>A0A7S4AVB0_9STRA</name>
<keyword evidence="3" id="KW-0539">Nucleus</keyword>
<comment type="subcellular location">
    <subcellularLocation>
        <location evidence="1">Nucleus</location>
    </subcellularLocation>
</comment>
<feature type="compositionally biased region" description="Low complexity" evidence="4">
    <location>
        <begin position="31"/>
        <end position="41"/>
    </location>
</feature>
<feature type="region of interest" description="Disordered" evidence="4">
    <location>
        <begin position="222"/>
        <end position="248"/>
    </location>
</feature>
<evidence type="ECO:0008006" key="8">
    <source>
        <dbReference type="Google" id="ProtNLM"/>
    </source>
</evidence>
<dbReference type="GO" id="GO:0003682">
    <property type="term" value="F:chromatin binding"/>
    <property type="evidence" value="ECO:0007669"/>
    <property type="project" value="TreeGrafter"/>
</dbReference>
<feature type="compositionally biased region" description="Low complexity" evidence="4">
    <location>
        <begin position="226"/>
        <end position="238"/>
    </location>
</feature>
<feature type="compositionally biased region" description="Basic residues" evidence="4">
    <location>
        <begin position="447"/>
        <end position="457"/>
    </location>
</feature>
<feature type="region of interest" description="Disordered" evidence="4">
    <location>
        <begin position="1"/>
        <end position="41"/>
    </location>
</feature>
<evidence type="ECO:0000256" key="3">
    <source>
        <dbReference type="ARBA" id="ARBA00023242"/>
    </source>
</evidence>
<feature type="region of interest" description="Disordered" evidence="4">
    <location>
        <begin position="299"/>
        <end position="406"/>
    </location>
</feature>
<evidence type="ECO:0000313" key="7">
    <source>
        <dbReference type="EMBL" id="CAE0727263.1"/>
    </source>
</evidence>
<protein>
    <recommendedName>
        <fullName evidence="8">Condensin-2 complex subunit H2 C-terminal domain-containing protein</fullName>
    </recommendedName>
</protein>
<organism evidence="7">
    <name type="scientific">Pseudo-nitzschia australis</name>
    <dbReference type="NCBI Taxonomy" id="44445"/>
    <lineage>
        <taxon>Eukaryota</taxon>
        <taxon>Sar</taxon>
        <taxon>Stramenopiles</taxon>
        <taxon>Ochrophyta</taxon>
        <taxon>Bacillariophyta</taxon>
        <taxon>Bacillariophyceae</taxon>
        <taxon>Bacillariophycidae</taxon>
        <taxon>Bacillariales</taxon>
        <taxon>Bacillariaceae</taxon>
        <taxon>Pseudo-nitzschia</taxon>
    </lineage>
</organism>
<dbReference type="Pfam" id="PF06278">
    <property type="entry name" value="CNDH2_N"/>
    <property type="match status" value="1"/>
</dbReference>
<dbReference type="InterPro" id="IPR031739">
    <property type="entry name" value="Ncaph2"/>
</dbReference>
<gene>
    <name evidence="7" type="ORF">PAUS00366_LOCUS20023</name>
</gene>
<sequence>MTSSTRPKRNSGSRKKRRSPSSSTEATNRLNTSSSSNSSTSSAMDLALATLQPLRDLARNWDVDVASCLEEYLQELAGIHPQQLQKIAERASTKNPNAAIDTEVPNFAHAALILQNSSNVYSRKVEYLYSLVYKALDEFFQASKIASSSSSSSTRNSRKGKSVDADVDEFFDFDPHECFLLLDDVVPEDLTPSHRKINLKEEEKEDEETRGRMSLFGDNINGAPGSASNSSQKNNNNNITRLSLGGLSVTRMERNNSFTNGNMSSQQEQRALLGILNNGSLRLMSGHCDVGDDGVLLMPGSQSANSKNRNSNSFGNEITNNLNPDNSLNGGCGLHEHDTSNGNDNSNNRISLTEDGMESGPRNLFENDYNADADNYEDDDQGPGFVMNDDFHDGGNDNDSNDNDDTIMVSMDVEETQVGACALASSQTFSTKRVAFADSVDNDLEKKQHRQQKKKKKDPWQLLDPHSLGDTVYKPKPLKRGKTYRLPEGIFQPPSECVTGSSTSRTTKPERQSLVQPTLRPSLAIENFRVAMGNQLEPSEDISIRGLAYGDEFLYIAKENVRLKAAKRREERKREQQSSAAVLREREGEQKSGDIDNNSNSKNSHDDIYDDVDDDDNGGGFDFGGGGENDCDYDGDQDYAAGNSGLVNLEDAFGNRQHLHDDDGIQNAGSSFGQSFEELCRAHIQAFAKSAEKFALTTKLTERISQWQAHLAPILEEEERKASFDIYRYSKMFLDASIETMQEKKRKSMDQNHQEHGSEHLCKSTNSIEFRSVAEGCTQSDICRLFLASLSLANSGNLNIDERALDYRFEVVSGKVDRPMETYLAPSTNAIGGD</sequence>
<feature type="compositionally biased region" description="Gly residues" evidence="4">
    <location>
        <begin position="618"/>
        <end position="628"/>
    </location>
</feature>
<feature type="compositionally biased region" description="Basic and acidic residues" evidence="4">
    <location>
        <begin position="583"/>
        <end position="594"/>
    </location>
</feature>
<dbReference type="GO" id="GO:0010032">
    <property type="term" value="P:meiotic chromosome condensation"/>
    <property type="evidence" value="ECO:0007669"/>
    <property type="project" value="TreeGrafter"/>
</dbReference>
<dbReference type="PANTHER" id="PTHR14324:SF3">
    <property type="entry name" value="CONDENSIN-2 COMPLEX SUBUNIT H2"/>
    <property type="match status" value="1"/>
</dbReference>
<feature type="compositionally biased region" description="Polar residues" evidence="4">
    <location>
        <begin position="300"/>
        <end position="329"/>
    </location>
</feature>
<accession>A0A7S4AVB0</accession>
<dbReference type="AlphaFoldDB" id="A0A7S4AVB0"/>
<feature type="compositionally biased region" description="Polar residues" evidence="4">
    <location>
        <begin position="340"/>
        <end position="351"/>
    </location>
</feature>
<evidence type="ECO:0000256" key="2">
    <source>
        <dbReference type="ARBA" id="ARBA00007844"/>
    </source>
</evidence>
<dbReference type="InterPro" id="IPR009378">
    <property type="entry name" value="H2_N"/>
</dbReference>
<feature type="compositionally biased region" description="Acidic residues" evidence="4">
    <location>
        <begin position="369"/>
        <end position="381"/>
    </location>
</feature>